<evidence type="ECO:0000313" key="2">
    <source>
        <dbReference type="Proteomes" id="UP000294200"/>
    </source>
</evidence>
<protein>
    <submittedName>
        <fullName evidence="1">Uncharacterized protein</fullName>
    </submittedName>
</protein>
<keyword evidence="2" id="KW-1185">Reference proteome</keyword>
<dbReference type="EMBL" id="MWML01000769">
    <property type="protein sequence ID" value="TCG02763.1"/>
    <property type="molecule type" value="Genomic_DNA"/>
</dbReference>
<evidence type="ECO:0000313" key="1">
    <source>
        <dbReference type="EMBL" id="TCG02763.1"/>
    </source>
</evidence>
<sequence>MALIVDSTGKPFADLPVGGRARAHVDGAARASLSRLIRASSRTRPRTSRRPRWVNGFRTSARRIQRSTSSAIAWSRAR</sequence>
<reference evidence="1 2" key="1">
    <citation type="submission" date="2017-02" db="EMBL/GenBank/DDBJ databases">
        <title>Paraburkholderia sophoroidis sp. nov. and Paraburkholderia steynii sp. nov. rhizobial symbionts of the fynbos legume Hypocalyptus sophoroides.</title>
        <authorList>
            <person name="Steenkamp E.T."/>
            <person name="Beukes C.W."/>
            <person name="Van Zyl E."/>
            <person name="Avontuur J."/>
            <person name="Chan W.Y."/>
            <person name="Hassen A."/>
            <person name="Palmer M."/>
            <person name="Mthombeni L."/>
            <person name="Phalane F."/>
            <person name="Sereme K."/>
            <person name="Venter S.N."/>
        </authorList>
    </citation>
    <scope>NUCLEOTIDE SEQUENCE [LARGE SCALE GENOMIC DNA]</scope>
    <source>
        <strain evidence="1 2">HC1.1ba</strain>
    </source>
</reference>
<accession>A0A4R0WYK0</accession>
<gene>
    <name evidence="1" type="ORF">BZM27_53420</name>
</gene>
<organism evidence="1 2">
    <name type="scientific">Paraburkholderia steynii</name>
    <dbReference type="NCBI Taxonomy" id="1245441"/>
    <lineage>
        <taxon>Bacteria</taxon>
        <taxon>Pseudomonadati</taxon>
        <taxon>Pseudomonadota</taxon>
        <taxon>Betaproteobacteria</taxon>
        <taxon>Burkholderiales</taxon>
        <taxon>Burkholderiaceae</taxon>
        <taxon>Paraburkholderia</taxon>
    </lineage>
</organism>
<dbReference type="Proteomes" id="UP000294200">
    <property type="component" value="Unassembled WGS sequence"/>
</dbReference>
<comment type="caution">
    <text evidence="1">The sequence shown here is derived from an EMBL/GenBank/DDBJ whole genome shotgun (WGS) entry which is preliminary data.</text>
</comment>
<name>A0A4R0WYK0_9BURK</name>
<dbReference type="AlphaFoldDB" id="A0A4R0WYK0"/>
<proteinExistence type="predicted"/>
<feature type="non-terminal residue" evidence="1">
    <location>
        <position position="78"/>
    </location>
</feature>